<keyword evidence="8" id="KW-1185">Reference proteome</keyword>
<reference evidence="7" key="1">
    <citation type="submission" date="2022-12" db="EMBL/GenBank/DDBJ databases">
        <authorList>
            <person name="Petersen C."/>
        </authorList>
    </citation>
    <scope>NUCLEOTIDE SEQUENCE</scope>
    <source>
        <strain evidence="7">IBT 30728</strain>
    </source>
</reference>
<evidence type="ECO:0000256" key="4">
    <source>
        <dbReference type="ARBA" id="ARBA00022737"/>
    </source>
</evidence>
<dbReference type="EMBL" id="JAPWDQ010000003">
    <property type="protein sequence ID" value="KAJ5491329.1"/>
    <property type="molecule type" value="Genomic_DNA"/>
</dbReference>
<dbReference type="Pfam" id="PF13513">
    <property type="entry name" value="HEAT_EZ"/>
    <property type="match status" value="1"/>
</dbReference>
<dbReference type="InterPro" id="IPR011989">
    <property type="entry name" value="ARM-like"/>
</dbReference>
<keyword evidence="2" id="KW-0813">Transport</keyword>
<comment type="subcellular location">
    <subcellularLocation>
        <location evidence="1">Cytoplasm</location>
    </subcellularLocation>
</comment>
<name>A0A9W9XFN4_9EURO</name>
<feature type="region of interest" description="Disordered" evidence="6">
    <location>
        <begin position="382"/>
        <end position="446"/>
    </location>
</feature>
<feature type="compositionally biased region" description="Low complexity" evidence="6">
    <location>
        <begin position="409"/>
        <end position="421"/>
    </location>
</feature>
<evidence type="ECO:0000256" key="2">
    <source>
        <dbReference type="ARBA" id="ARBA00022448"/>
    </source>
</evidence>
<reference evidence="7" key="2">
    <citation type="journal article" date="2023" name="IMA Fungus">
        <title>Comparative genomic study of the Penicillium genus elucidates a diverse pangenome and 15 lateral gene transfer events.</title>
        <authorList>
            <person name="Petersen C."/>
            <person name="Sorensen T."/>
            <person name="Nielsen M.R."/>
            <person name="Sondergaard T.E."/>
            <person name="Sorensen J.L."/>
            <person name="Fitzpatrick D.A."/>
            <person name="Frisvad J.C."/>
            <person name="Nielsen K.L."/>
        </authorList>
    </citation>
    <scope>NUCLEOTIDE SEQUENCE</scope>
    <source>
        <strain evidence="7">IBT 30728</strain>
    </source>
</reference>
<dbReference type="GO" id="GO:0005737">
    <property type="term" value="C:cytoplasm"/>
    <property type="evidence" value="ECO:0007669"/>
    <property type="project" value="UniProtKB-SubCell"/>
</dbReference>
<dbReference type="PANTHER" id="PTHR10527">
    <property type="entry name" value="IMPORTIN BETA"/>
    <property type="match status" value="1"/>
</dbReference>
<sequence>MDWQPQDEPLRQLACCLRDSLNSGDSQLRKQAENVLNPLQLNSPGEVALRRFTVLRPATSMTTRPMTLMTMTLKNMLAQATSSPDYVNYITYLFSTPEVPPAVAAAGVDPTTYGVVRFAATMNMKTKLAVAYKTIPTQSLTYIRSAALVTLRDNDRQVQRGVGSIITELVQKGGLLAWPEALQELLALVGNDAGDVTVATQEAAMAALFKVCEDNRKILDRDYSGQRPLDIIIPKLLEFTARDSPRIRSLALNSIHVFLPHQPPALLASLDVFLSQLFSLSGDQDTEVRKMVCQSFSQLVEFAPEKLVPHLEGLVSYILMQQQNQEDPELALDAAEFWIVAGEQQSLRQPLAPYMHKVIPVLLQSMVYEEDDVIRLMRDEDDADQEDRAEDLKPQFAKSKGARLDTSKAGEQGANGQQQQQAEEDDDELSEGEIEDSEFGDDPEGDWTLRKCSAAALDIFSNVYHDQIFTIILPYLKDTLRHEEWPNREAAVLTLGAVADGCMDAVTPHLPELVPYLISLLNDAQPVVRQITCWCLGRYSEWASHLQDPAQKQQYFEPMMEGILTRMLDNNKKVQEAAASAFASLEEKSDDNLVPYCEPILRQFVQCFAKYKDRNMFILYDCIQTLAECVMTEMAKPHLIDILMPAMIQRYNHVTDQSQELFPLLECLGYIAAAYGDAFAPFAPHLFQRCIKIIYQNLEEFVASQNNQGIDEPDKDFLVTSLDLLSAIIQAIDPQKSGELVLNSQPSFFDLLVFCMQDPNYEVRQSTYALLGDCAISIFPHLEPFIPTIMPVLIKQLDIDQMRDDDRTTGFSVLNNACWSCGEIAVNEKAALAPYANKLYHGFLTIMTNEEISDGVNENAAMALGRLGFCCSDSLAPQLHEFAGPFLKSMSKIDFTREKASAFLGFNNMVMKNPQAMEACLGDYFQAIASFPSKSLSQEEYKDIQSSFQQVRATLFLSSRRGRLSQGFVQYLTSPPF</sequence>
<dbReference type="InterPro" id="IPR016024">
    <property type="entry name" value="ARM-type_fold"/>
</dbReference>
<dbReference type="RefSeq" id="XP_056792458.1">
    <property type="nucleotide sequence ID" value="XM_056932499.1"/>
</dbReference>
<proteinExistence type="predicted"/>
<accession>A0A9W9XFN4</accession>
<keyword evidence="4" id="KW-0677">Repeat</keyword>
<dbReference type="SUPFAM" id="SSF48371">
    <property type="entry name" value="ARM repeat"/>
    <property type="match status" value="1"/>
</dbReference>
<evidence type="ECO:0000256" key="1">
    <source>
        <dbReference type="ARBA" id="ARBA00004496"/>
    </source>
</evidence>
<feature type="compositionally biased region" description="Acidic residues" evidence="6">
    <location>
        <begin position="422"/>
        <end position="445"/>
    </location>
</feature>
<organism evidence="7 8">
    <name type="scientific">Penicillium diatomitis</name>
    <dbReference type="NCBI Taxonomy" id="2819901"/>
    <lineage>
        <taxon>Eukaryota</taxon>
        <taxon>Fungi</taxon>
        <taxon>Dikarya</taxon>
        <taxon>Ascomycota</taxon>
        <taxon>Pezizomycotina</taxon>
        <taxon>Eurotiomycetes</taxon>
        <taxon>Eurotiomycetidae</taxon>
        <taxon>Eurotiales</taxon>
        <taxon>Aspergillaceae</taxon>
        <taxon>Penicillium</taxon>
    </lineage>
</organism>
<keyword evidence="5" id="KW-0653">Protein transport</keyword>
<dbReference type="FunFam" id="1.25.10.10:FF:000219">
    <property type="entry name" value="Importin subunit beta-2"/>
    <property type="match status" value="1"/>
</dbReference>
<dbReference type="GO" id="GO:0006606">
    <property type="term" value="P:protein import into nucleus"/>
    <property type="evidence" value="ECO:0007669"/>
    <property type="project" value="InterPro"/>
</dbReference>
<dbReference type="InterPro" id="IPR040122">
    <property type="entry name" value="Importin_beta"/>
</dbReference>
<evidence type="ECO:0000313" key="7">
    <source>
        <dbReference type="EMBL" id="KAJ5491329.1"/>
    </source>
</evidence>
<evidence type="ECO:0000256" key="6">
    <source>
        <dbReference type="SAM" id="MobiDB-lite"/>
    </source>
</evidence>
<evidence type="ECO:0000256" key="3">
    <source>
        <dbReference type="ARBA" id="ARBA00022490"/>
    </source>
</evidence>
<dbReference type="Proteomes" id="UP001148312">
    <property type="component" value="Unassembled WGS sequence"/>
</dbReference>
<keyword evidence="3" id="KW-0963">Cytoplasm</keyword>
<protein>
    <recommendedName>
        <fullName evidence="9">Importin N-terminal domain-containing protein</fullName>
    </recommendedName>
</protein>
<evidence type="ECO:0000313" key="8">
    <source>
        <dbReference type="Proteomes" id="UP001148312"/>
    </source>
</evidence>
<gene>
    <name evidence="7" type="ORF">N7539_002896</name>
</gene>
<comment type="caution">
    <text evidence="7">The sequence shown here is derived from an EMBL/GenBank/DDBJ whole genome shotgun (WGS) entry which is preliminary data.</text>
</comment>
<dbReference type="FunFam" id="1.25.10.10:FF:000313">
    <property type="entry name" value="Importin beta-2 subunit, putative"/>
    <property type="match status" value="1"/>
</dbReference>
<evidence type="ECO:0008006" key="9">
    <source>
        <dbReference type="Google" id="ProtNLM"/>
    </source>
</evidence>
<dbReference type="AlphaFoldDB" id="A0A9W9XFN4"/>
<dbReference type="Gene3D" id="1.25.10.10">
    <property type="entry name" value="Leucine-rich Repeat Variant"/>
    <property type="match status" value="2"/>
</dbReference>
<evidence type="ECO:0000256" key="5">
    <source>
        <dbReference type="ARBA" id="ARBA00022927"/>
    </source>
</evidence>
<dbReference type="GeneID" id="81622748"/>